<evidence type="ECO:0000313" key="1">
    <source>
        <dbReference type="EMBL" id="KAK4312511.1"/>
    </source>
</evidence>
<dbReference type="AlphaFoldDB" id="A0AAE1PPS9"/>
<organism evidence="1 2">
    <name type="scientific">Petrolisthes manimaculis</name>
    <dbReference type="NCBI Taxonomy" id="1843537"/>
    <lineage>
        <taxon>Eukaryota</taxon>
        <taxon>Metazoa</taxon>
        <taxon>Ecdysozoa</taxon>
        <taxon>Arthropoda</taxon>
        <taxon>Crustacea</taxon>
        <taxon>Multicrustacea</taxon>
        <taxon>Malacostraca</taxon>
        <taxon>Eumalacostraca</taxon>
        <taxon>Eucarida</taxon>
        <taxon>Decapoda</taxon>
        <taxon>Pleocyemata</taxon>
        <taxon>Anomura</taxon>
        <taxon>Galatheoidea</taxon>
        <taxon>Porcellanidae</taxon>
        <taxon>Petrolisthes</taxon>
    </lineage>
</organism>
<dbReference type="Proteomes" id="UP001292094">
    <property type="component" value="Unassembled WGS sequence"/>
</dbReference>
<accession>A0AAE1PPS9</accession>
<keyword evidence="2" id="KW-1185">Reference proteome</keyword>
<name>A0AAE1PPS9_9EUCA</name>
<proteinExistence type="predicted"/>
<evidence type="ECO:0000313" key="2">
    <source>
        <dbReference type="Proteomes" id="UP001292094"/>
    </source>
</evidence>
<protein>
    <submittedName>
        <fullName evidence="1">Uncharacterized protein</fullName>
    </submittedName>
</protein>
<gene>
    <name evidence="1" type="ORF">Pmani_016103</name>
</gene>
<sequence>MTGETRRLDPYLRFGVDYTAGDALWTRHSEPLLTPTPLPPTLPHPNTPATHPHHPISYPPFPIFYPHFPIFYPHFPIFYPHFLIPYPHLLSSHLTITVMYHPRLPLTHQKTKTSSPSTLTYILTSPTSLPHLPHSDTHLLVFHPHLAPHLSYLPLNNPHLPTSLPPSRPHLPPLAILGHTVFSPGRVYAFASAYSVYN</sequence>
<reference evidence="1" key="1">
    <citation type="submission" date="2023-11" db="EMBL/GenBank/DDBJ databases">
        <title>Genome assemblies of two species of porcelain crab, Petrolisthes cinctipes and Petrolisthes manimaculis (Anomura: Porcellanidae).</title>
        <authorList>
            <person name="Angst P."/>
        </authorList>
    </citation>
    <scope>NUCLEOTIDE SEQUENCE</scope>
    <source>
        <strain evidence="1">PB745_02</strain>
        <tissue evidence="1">Gill</tissue>
    </source>
</reference>
<dbReference type="EMBL" id="JAWZYT010001408">
    <property type="protein sequence ID" value="KAK4312511.1"/>
    <property type="molecule type" value="Genomic_DNA"/>
</dbReference>
<comment type="caution">
    <text evidence="1">The sequence shown here is derived from an EMBL/GenBank/DDBJ whole genome shotgun (WGS) entry which is preliminary data.</text>
</comment>